<accession>A0ABP8BCD3</accession>
<dbReference type="EMBL" id="BAABAQ010000013">
    <property type="protein sequence ID" value="GAA4203336.1"/>
    <property type="molecule type" value="Genomic_DNA"/>
</dbReference>
<proteinExistence type="predicted"/>
<dbReference type="PIRSF" id="PIRSF018505">
    <property type="entry name" value="Prpndl_dhdrts_sm"/>
    <property type="match status" value="1"/>
</dbReference>
<dbReference type="InterPro" id="IPR003207">
    <property type="entry name" value="Ppandiol/glycerol_DeHydtase_su"/>
</dbReference>
<dbReference type="NCBIfam" id="NF011972">
    <property type="entry name" value="PRK15443.1-3"/>
    <property type="match status" value="1"/>
</dbReference>
<sequence>MTSVKTSPAKLDPRRDYPLASRRPELLGTPTGKRLDEITMEAVLAGAVVAEDLRITPETLRLQAEIADSSGRPQLGQNFRRAAELTALPDEKVLEIYNALRPRASTKQRLAEIAEELERDHSATLCARLVREAADVYERRGVLAS</sequence>
<dbReference type="Gene3D" id="1.10.1510.20">
    <property type="entry name" value="Propanediol/glycerol dehydratase, small subunit"/>
    <property type="match status" value="1"/>
</dbReference>
<feature type="region of interest" description="Disordered" evidence="1">
    <location>
        <begin position="1"/>
        <end position="32"/>
    </location>
</feature>
<dbReference type="Pfam" id="PF02287">
    <property type="entry name" value="Dehydratase_SU"/>
    <property type="match status" value="1"/>
</dbReference>
<dbReference type="RefSeq" id="WP_344921564.1">
    <property type="nucleotide sequence ID" value="NZ_BAABAQ010000013.1"/>
</dbReference>
<dbReference type="SUPFAM" id="SSF47148">
    <property type="entry name" value="Diol dehydratase, gamma subunit"/>
    <property type="match status" value="1"/>
</dbReference>
<reference evidence="3" key="1">
    <citation type="journal article" date="2019" name="Int. J. Syst. Evol. Microbiol.">
        <title>The Global Catalogue of Microorganisms (GCM) 10K type strain sequencing project: providing services to taxonomists for standard genome sequencing and annotation.</title>
        <authorList>
            <consortium name="The Broad Institute Genomics Platform"/>
            <consortium name="The Broad Institute Genome Sequencing Center for Infectious Disease"/>
            <person name="Wu L."/>
            <person name="Ma J."/>
        </authorList>
    </citation>
    <scope>NUCLEOTIDE SEQUENCE [LARGE SCALE GENOMIC DNA]</scope>
    <source>
        <strain evidence="3">JCM 17388</strain>
    </source>
</reference>
<organism evidence="2 3">
    <name type="scientific">Streptosporangium oxazolinicum</name>
    <dbReference type="NCBI Taxonomy" id="909287"/>
    <lineage>
        <taxon>Bacteria</taxon>
        <taxon>Bacillati</taxon>
        <taxon>Actinomycetota</taxon>
        <taxon>Actinomycetes</taxon>
        <taxon>Streptosporangiales</taxon>
        <taxon>Streptosporangiaceae</taxon>
        <taxon>Streptosporangium</taxon>
    </lineage>
</organism>
<evidence type="ECO:0000313" key="2">
    <source>
        <dbReference type="EMBL" id="GAA4203336.1"/>
    </source>
</evidence>
<evidence type="ECO:0000256" key="1">
    <source>
        <dbReference type="SAM" id="MobiDB-lite"/>
    </source>
</evidence>
<name>A0ABP8BCD3_9ACTN</name>
<protein>
    <submittedName>
        <fullName evidence="2">Diol dehydratase small subunit</fullName>
    </submittedName>
</protein>
<keyword evidence="3" id="KW-1185">Reference proteome</keyword>
<feature type="compositionally biased region" description="Basic and acidic residues" evidence="1">
    <location>
        <begin position="11"/>
        <end position="25"/>
    </location>
</feature>
<dbReference type="Proteomes" id="UP001501251">
    <property type="component" value="Unassembled WGS sequence"/>
</dbReference>
<comment type="caution">
    <text evidence="2">The sequence shown here is derived from an EMBL/GenBank/DDBJ whole genome shotgun (WGS) entry which is preliminary data.</text>
</comment>
<dbReference type="InterPro" id="IPR036091">
    <property type="entry name" value="Prodiol/glycerol_DeHase__sf_su"/>
</dbReference>
<gene>
    <name evidence="2" type="ORF">GCM10022252_60840</name>
</gene>
<evidence type="ECO:0000313" key="3">
    <source>
        <dbReference type="Proteomes" id="UP001501251"/>
    </source>
</evidence>